<dbReference type="NCBIfam" id="NF004790">
    <property type="entry name" value="PRK06136.1"/>
    <property type="match status" value="1"/>
</dbReference>
<dbReference type="InterPro" id="IPR000878">
    <property type="entry name" value="4pyrrol_Mease"/>
</dbReference>
<evidence type="ECO:0000259" key="11">
    <source>
        <dbReference type="Pfam" id="PF00590"/>
    </source>
</evidence>
<evidence type="ECO:0000256" key="5">
    <source>
        <dbReference type="ARBA" id="ARBA00022679"/>
    </source>
</evidence>
<evidence type="ECO:0000256" key="7">
    <source>
        <dbReference type="ARBA" id="ARBA00023244"/>
    </source>
</evidence>
<gene>
    <name evidence="12" type="primary">cobA</name>
    <name evidence="12" type="ORF">FL622_17035</name>
</gene>
<evidence type="ECO:0000256" key="4">
    <source>
        <dbReference type="ARBA" id="ARBA00022603"/>
    </source>
</evidence>
<evidence type="ECO:0000256" key="2">
    <source>
        <dbReference type="ARBA" id="ARBA00012162"/>
    </source>
</evidence>
<reference evidence="12 13" key="1">
    <citation type="submission" date="2019-07" db="EMBL/GenBank/DDBJ databases">
        <title>Insights of Desulfuromonas acetexigens electromicrobiology.</title>
        <authorList>
            <person name="Katuri K."/>
            <person name="Sapireddy V."/>
            <person name="Shaw D.R."/>
            <person name="Saikaly P."/>
        </authorList>
    </citation>
    <scope>NUCLEOTIDE SEQUENCE [LARGE SCALE GENOMIC DNA]</scope>
    <source>
        <strain evidence="12 13">2873</strain>
    </source>
</reference>
<dbReference type="Proteomes" id="UP000317155">
    <property type="component" value="Unassembled WGS sequence"/>
</dbReference>
<dbReference type="Gene3D" id="3.40.1010.10">
    <property type="entry name" value="Cobalt-precorrin-4 Transmethylase, Domain 1"/>
    <property type="match status" value="1"/>
</dbReference>
<comment type="caution">
    <text evidence="12">The sequence shown here is derived from an EMBL/GenBank/DDBJ whole genome shotgun (WGS) entry which is preliminary data.</text>
</comment>
<keyword evidence="6" id="KW-0949">S-adenosyl-L-methionine</keyword>
<organism evidence="12 13">
    <name type="scientific">Trichloromonas acetexigens</name>
    <dbReference type="NCBI Taxonomy" id="38815"/>
    <lineage>
        <taxon>Bacteria</taxon>
        <taxon>Pseudomonadati</taxon>
        <taxon>Thermodesulfobacteriota</taxon>
        <taxon>Desulfuromonadia</taxon>
        <taxon>Desulfuromonadales</taxon>
        <taxon>Trichloromonadaceae</taxon>
        <taxon>Trichloromonas</taxon>
    </lineage>
</organism>
<dbReference type="GO" id="GO:0004851">
    <property type="term" value="F:uroporphyrin-III C-methyltransferase activity"/>
    <property type="evidence" value="ECO:0007669"/>
    <property type="project" value="UniProtKB-EC"/>
</dbReference>
<dbReference type="EMBL" id="VJVV01000024">
    <property type="protein sequence ID" value="TRO77789.1"/>
    <property type="molecule type" value="Genomic_DNA"/>
</dbReference>
<keyword evidence="4 10" id="KW-0489">Methyltransferase</keyword>
<comment type="pathway">
    <text evidence="8">Porphyrin-containing compound metabolism; siroheme biosynthesis; precorrin-2 from uroporphyrinogen III: step 1/1.</text>
</comment>
<dbReference type="PANTHER" id="PTHR45790">
    <property type="entry name" value="SIROHEME SYNTHASE-RELATED"/>
    <property type="match status" value="1"/>
</dbReference>
<evidence type="ECO:0000256" key="8">
    <source>
        <dbReference type="ARBA" id="ARBA00025705"/>
    </source>
</evidence>
<evidence type="ECO:0000256" key="9">
    <source>
        <dbReference type="ARBA" id="ARBA00060548"/>
    </source>
</evidence>
<dbReference type="SUPFAM" id="SSF53790">
    <property type="entry name" value="Tetrapyrrole methylase"/>
    <property type="match status" value="1"/>
</dbReference>
<dbReference type="FunFam" id="3.30.950.10:FF:000001">
    <property type="entry name" value="Siroheme synthase"/>
    <property type="match status" value="1"/>
</dbReference>
<keyword evidence="7" id="KW-0627">Porphyrin biosynthesis</keyword>
<dbReference type="PROSITE" id="PS00839">
    <property type="entry name" value="SUMT_1"/>
    <property type="match status" value="1"/>
</dbReference>
<sequence length="262" mass="28231">MRINPRCSVNKETQVYLVGAGPGDTGLITVKGLKCLQKADVVLYDKLVNVELLKEAPEDAELIYVGKQKGSHLLPQEQINQLLAEKACLGRIVVRLKGGDPFVFGRGGEEAEYLQSQSIPFEIVPGVTAGFAAAAYAGIPVTHRDCTTSVTLVTGHAKGESAEEPKLNWSSLALGEGTLVFYMGLSNLNTICRELMANGRSDATPLAIISRATTDDQLTMTTTLGNACQDVAEINVPTPAVIIVGEVVSMRDQLRWFDRNQD</sequence>
<accession>A0A550J3K2</accession>
<evidence type="ECO:0000256" key="6">
    <source>
        <dbReference type="ARBA" id="ARBA00022691"/>
    </source>
</evidence>
<proteinExistence type="inferred from homology"/>
<evidence type="ECO:0000256" key="1">
    <source>
        <dbReference type="ARBA" id="ARBA00005879"/>
    </source>
</evidence>
<dbReference type="InterPro" id="IPR014777">
    <property type="entry name" value="4pyrrole_Mease_sub1"/>
</dbReference>
<evidence type="ECO:0000313" key="13">
    <source>
        <dbReference type="Proteomes" id="UP000317155"/>
    </source>
</evidence>
<feature type="domain" description="Tetrapyrrole methylase" evidence="11">
    <location>
        <begin position="15"/>
        <end position="226"/>
    </location>
</feature>
<dbReference type="UniPathway" id="UPA00262">
    <property type="reaction ID" value="UER00211"/>
</dbReference>
<dbReference type="NCBIfam" id="TIGR01469">
    <property type="entry name" value="cobA_cysG_Cterm"/>
    <property type="match status" value="1"/>
</dbReference>
<dbReference type="PANTHER" id="PTHR45790:SF3">
    <property type="entry name" value="S-ADENOSYL-L-METHIONINE-DEPENDENT UROPORPHYRINOGEN III METHYLTRANSFERASE, CHLOROPLASTIC"/>
    <property type="match status" value="1"/>
</dbReference>
<evidence type="ECO:0000256" key="3">
    <source>
        <dbReference type="ARBA" id="ARBA00022573"/>
    </source>
</evidence>
<keyword evidence="13" id="KW-1185">Reference proteome</keyword>
<dbReference type="InterPro" id="IPR006366">
    <property type="entry name" value="CobA/CysG_C"/>
</dbReference>
<keyword evidence="5 10" id="KW-0808">Transferase</keyword>
<dbReference type="EC" id="2.1.1.107" evidence="2"/>
<dbReference type="InterPro" id="IPR050161">
    <property type="entry name" value="Siro_Cobalamin_biosynth"/>
</dbReference>
<dbReference type="InterPro" id="IPR035996">
    <property type="entry name" value="4pyrrol_Methylase_sf"/>
</dbReference>
<comment type="similarity">
    <text evidence="1 10">Belongs to the precorrin methyltransferase family.</text>
</comment>
<name>A0A550J3K2_9BACT</name>
<dbReference type="InterPro" id="IPR014776">
    <property type="entry name" value="4pyrrole_Mease_sub2"/>
</dbReference>
<protein>
    <recommendedName>
        <fullName evidence="2">uroporphyrinogen-III C-methyltransferase</fullName>
        <ecNumber evidence="2">2.1.1.107</ecNumber>
    </recommendedName>
</protein>
<evidence type="ECO:0000313" key="12">
    <source>
        <dbReference type="EMBL" id="TRO77789.1"/>
    </source>
</evidence>
<dbReference type="AlphaFoldDB" id="A0A550J3K2"/>
<dbReference type="CDD" id="cd11642">
    <property type="entry name" value="SUMT"/>
    <property type="match status" value="1"/>
</dbReference>
<dbReference type="GO" id="GO:0019354">
    <property type="term" value="P:siroheme biosynthetic process"/>
    <property type="evidence" value="ECO:0007669"/>
    <property type="project" value="UniProtKB-UniPathway"/>
</dbReference>
<dbReference type="FunFam" id="3.40.1010.10:FF:000001">
    <property type="entry name" value="Siroheme synthase"/>
    <property type="match status" value="1"/>
</dbReference>
<dbReference type="OrthoDB" id="9815856at2"/>
<dbReference type="GO" id="GO:0032259">
    <property type="term" value="P:methylation"/>
    <property type="evidence" value="ECO:0007669"/>
    <property type="project" value="UniProtKB-KW"/>
</dbReference>
<keyword evidence="3" id="KW-0169">Cobalamin biosynthesis</keyword>
<evidence type="ECO:0000256" key="10">
    <source>
        <dbReference type="RuleBase" id="RU003960"/>
    </source>
</evidence>
<dbReference type="InterPro" id="IPR003043">
    <property type="entry name" value="Uropor_MeTrfase_CS"/>
</dbReference>
<dbReference type="PROSITE" id="PS00840">
    <property type="entry name" value="SUMT_2"/>
    <property type="match status" value="1"/>
</dbReference>
<dbReference type="Pfam" id="PF00590">
    <property type="entry name" value="TP_methylase"/>
    <property type="match status" value="1"/>
</dbReference>
<dbReference type="GO" id="GO:0009236">
    <property type="term" value="P:cobalamin biosynthetic process"/>
    <property type="evidence" value="ECO:0007669"/>
    <property type="project" value="UniProtKB-KW"/>
</dbReference>
<dbReference type="Gene3D" id="3.30.950.10">
    <property type="entry name" value="Methyltransferase, Cobalt-precorrin-4 Transmethylase, Domain 2"/>
    <property type="match status" value="1"/>
</dbReference>
<comment type="pathway">
    <text evidence="9">Cofactor biosynthesis; adenosylcobalamin biosynthesis; precorrin-2 from uroporphyrinogen III: step 1/1.</text>
</comment>